<dbReference type="InterPro" id="IPR017261">
    <property type="entry name" value="DNA_mismatch_repair_MutS/MSH"/>
</dbReference>
<dbReference type="InterPro" id="IPR007861">
    <property type="entry name" value="DNA_mismatch_repair_MutS_clamp"/>
</dbReference>
<evidence type="ECO:0000256" key="6">
    <source>
        <dbReference type="ARBA" id="ARBA00023125"/>
    </source>
</evidence>
<dbReference type="GO" id="GO:0140664">
    <property type="term" value="F:ATP-dependent DNA damage sensor activity"/>
    <property type="evidence" value="ECO:0007669"/>
    <property type="project" value="InterPro"/>
</dbReference>
<dbReference type="Gene3D" id="3.30.420.110">
    <property type="entry name" value="MutS, connector domain"/>
    <property type="match status" value="1"/>
</dbReference>
<dbReference type="AlphaFoldDB" id="A0A6J4VFZ8"/>
<feature type="region of interest" description="Disordered" evidence="11">
    <location>
        <begin position="1"/>
        <end position="27"/>
    </location>
</feature>
<comment type="function">
    <text evidence="8 9">This protein is involved in the repair of mismatches in DNA. It is possible that it carries out the mismatch recognition step. This protein has a weak ATPase activity.</text>
</comment>
<dbReference type="SUPFAM" id="SSF55271">
    <property type="entry name" value="DNA repair protein MutS, domain I"/>
    <property type="match status" value="1"/>
</dbReference>
<dbReference type="InterPro" id="IPR045076">
    <property type="entry name" value="MutS"/>
</dbReference>
<dbReference type="NCBIfam" id="NF003810">
    <property type="entry name" value="PRK05399.1"/>
    <property type="match status" value="1"/>
</dbReference>
<evidence type="ECO:0000256" key="5">
    <source>
        <dbReference type="ARBA" id="ARBA00022840"/>
    </source>
</evidence>
<keyword evidence="5 9" id="KW-0067">ATP-binding</keyword>
<feature type="compositionally biased region" description="Pro residues" evidence="11">
    <location>
        <begin position="863"/>
        <end position="879"/>
    </location>
</feature>
<dbReference type="InterPro" id="IPR036678">
    <property type="entry name" value="MutS_con_dom_sf"/>
</dbReference>
<dbReference type="GO" id="GO:0003684">
    <property type="term" value="F:damaged DNA binding"/>
    <property type="evidence" value="ECO:0007669"/>
    <property type="project" value="UniProtKB-UniRule"/>
</dbReference>
<feature type="compositionally biased region" description="Basic and acidic residues" evidence="11">
    <location>
        <begin position="1"/>
        <end position="11"/>
    </location>
</feature>
<feature type="region of interest" description="Disordered" evidence="11">
    <location>
        <begin position="201"/>
        <end position="230"/>
    </location>
</feature>
<dbReference type="GO" id="GO:0006298">
    <property type="term" value="P:mismatch repair"/>
    <property type="evidence" value="ECO:0007669"/>
    <property type="project" value="UniProtKB-UniRule"/>
</dbReference>
<evidence type="ECO:0000256" key="1">
    <source>
        <dbReference type="ARBA" id="ARBA00006271"/>
    </source>
</evidence>
<dbReference type="InterPro" id="IPR007696">
    <property type="entry name" value="DNA_mismatch_repair_MutS_core"/>
</dbReference>
<dbReference type="PANTHER" id="PTHR11361">
    <property type="entry name" value="DNA MISMATCH REPAIR PROTEIN MUTS FAMILY MEMBER"/>
    <property type="match status" value="1"/>
</dbReference>
<organism evidence="13">
    <name type="scientific">uncultured Thermomicrobiales bacterium</name>
    <dbReference type="NCBI Taxonomy" id="1645740"/>
    <lineage>
        <taxon>Bacteria</taxon>
        <taxon>Pseudomonadati</taxon>
        <taxon>Thermomicrobiota</taxon>
        <taxon>Thermomicrobia</taxon>
        <taxon>Thermomicrobiales</taxon>
        <taxon>environmental samples</taxon>
    </lineage>
</organism>
<dbReference type="InterPro" id="IPR016151">
    <property type="entry name" value="DNA_mismatch_repair_MutS_N"/>
</dbReference>
<dbReference type="GO" id="GO:0005524">
    <property type="term" value="F:ATP binding"/>
    <property type="evidence" value="ECO:0007669"/>
    <property type="project" value="UniProtKB-UniRule"/>
</dbReference>
<name>A0A6J4VFZ8_9BACT</name>
<dbReference type="EMBL" id="CADCWL010000203">
    <property type="protein sequence ID" value="CAA9578358.1"/>
    <property type="molecule type" value="Genomic_DNA"/>
</dbReference>
<dbReference type="InterPro" id="IPR005748">
    <property type="entry name" value="DNA_mismatch_repair_MutS"/>
</dbReference>
<dbReference type="HAMAP" id="MF_00096">
    <property type="entry name" value="MutS"/>
    <property type="match status" value="1"/>
</dbReference>
<dbReference type="Gene3D" id="3.40.1170.10">
    <property type="entry name" value="DNA repair protein MutS, domain I"/>
    <property type="match status" value="1"/>
</dbReference>
<keyword evidence="4 9" id="KW-0227">DNA damage</keyword>
<dbReference type="GO" id="GO:0030983">
    <property type="term" value="F:mismatched DNA binding"/>
    <property type="evidence" value="ECO:0007669"/>
    <property type="project" value="InterPro"/>
</dbReference>
<dbReference type="SUPFAM" id="SSF53150">
    <property type="entry name" value="DNA repair protein MutS, domain II"/>
    <property type="match status" value="1"/>
</dbReference>
<dbReference type="PIRSF" id="PIRSF037677">
    <property type="entry name" value="DNA_mis_repair_Msh6"/>
    <property type="match status" value="1"/>
</dbReference>
<feature type="region of interest" description="Disordered" evidence="11">
    <location>
        <begin position="863"/>
        <end position="888"/>
    </location>
</feature>
<reference evidence="13" key="1">
    <citation type="submission" date="2020-02" db="EMBL/GenBank/DDBJ databases">
        <authorList>
            <person name="Meier V. D."/>
        </authorList>
    </citation>
    <scope>NUCLEOTIDE SEQUENCE</scope>
    <source>
        <strain evidence="13">AVDCRST_MAG19</strain>
    </source>
</reference>
<feature type="domain" description="DNA mismatch repair proteins mutS family" evidence="12">
    <location>
        <begin position="747"/>
        <end position="763"/>
    </location>
</feature>
<dbReference type="InterPro" id="IPR007860">
    <property type="entry name" value="DNA_mmatch_repair_MutS_con_dom"/>
</dbReference>
<feature type="binding site" evidence="9">
    <location>
        <begin position="673"/>
        <end position="680"/>
    </location>
    <ligand>
        <name>ATP</name>
        <dbReference type="ChEBI" id="CHEBI:30616"/>
    </ligand>
</feature>
<evidence type="ECO:0000256" key="2">
    <source>
        <dbReference type="ARBA" id="ARBA00021982"/>
    </source>
</evidence>
<evidence type="ECO:0000259" key="12">
    <source>
        <dbReference type="PROSITE" id="PS00486"/>
    </source>
</evidence>
<dbReference type="Pfam" id="PF01624">
    <property type="entry name" value="MutS_I"/>
    <property type="match status" value="1"/>
</dbReference>
<dbReference type="Gene3D" id="1.10.1420.10">
    <property type="match status" value="2"/>
</dbReference>
<dbReference type="Pfam" id="PF05188">
    <property type="entry name" value="MutS_II"/>
    <property type="match status" value="1"/>
</dbReference>
<dbReference type="InterPro" id="IPR000432">
    <property type="entry name" value="DNA_mismatch_repair_MutS_C"/>
</dbReference>
<dbReference type="InterPro" id="IPR036187">
    <property type="entry name" value="DNA_mismatch_repair_MutS_sf"/>
</dbReference>
<dbReference type="SMART" id="SM00533">
    <property type="entry name" value="MUTSd"/>
    <property type="match status" value="1"/>
</dbReference>
<evidence type="ECO:0000256" key="10">
    <source>
        <dbReference type="RuleBase" id="RU003756"/>
    </source>
</evidence>
<dbReference type="InterPro" id="IPR027417">
    <property type="entry name" value="P-loop_NTPase"/>
</dbReference>
<proteinExistence type="inferred from homology"/>
<evidence type="ECO:0000256" key="9">
    <source>
        <dbReference type="HAMAP-Rule" id="MF_00096"/>
    </source>
</evidence>
<dbReference type="Pfam" id="PF05190">
    <property type="entry name" value="MutS_IV"/>
    <property type="match status" value="1"/>
</dbReference>
<evidence type="ECO:0000256" key="7">
    <source>
        <dbReference type="ARBA" id="ARBA00023204"/>
    </source>
</evidence>
<evidence type="ECO:0000256" key="8">
    <source>
        <dbReference type="ARBA" id="ARBA00024647"/>
    </source>
</evidence>
<evidence type="ECO:0000313" key="13">
    <source>
        <dbReference type="EMBL" id="CAA9578358.1"/>
    </source>
</evidence>
<accession>A0A6J4VFZ8</accession>
<dbReference type="Pfam" id="PF05192">
    <property type="entry name" value="MutS_III"/>
    <property type="match status" value="1"/>
</dbReference>
<dbReference type="CDD" id="cd03284">
    <property type="entry name" value="ABC_MutS1"/>
    <property type="match status" value="1"/>
</dbReference>
<keyword evidence="6 9" id="KW-0238">DNA-binding</keyword>
<protein>
    <recommendedName>
        <fullName evidence="2 9">DNA mismatch repair protein MutS</fullName>
    </recommendedName>
</protein>
<dbReference type="InterPro" id="IPR007695">
    <property type="entry name" value="DNA_mismatch_repair_MutS-lik_N"/>
</dbReference>
<dbReference type="SUPFAM" id="SSF48334">
    <property type="entry name" value="DNA repair protein MutS, domain III"/>
    <property type="match status" value="1"/>
</dbReference>
<dbReference type="SMART" id="SM00534">
    <property type="entry name" value="MUTSac"/>
    <property type="match status" value="1"/>
</dbReference>
<dbReference type="PROSITE" id="PS00486">
    <property type="entry name" value="DNA_MISMATCH_REPAIR_2"/>
    <property type="match status" value="1"/>
</dbReference>
<evidence type="ECO:0000256" key="3">
    <source>
        <dbReference type="ARBA" id="ARBA00022741"/>
    </source>
</evidence>
<dbReference type="NCBIfam" id="TIGR01070">
    <property type="entry name" value="mutS1"/>
    <property type="match status" value="1"/>
</dbReference>
<gene>
    <name evidence="9" type="primary">mutS</name>
    <name evidence="13" type="ORF">AVDCRST_MAG19-3633</name>
</gene>
<dbReference type="Gene3D" id="3.40.50.300">
    <property type="entry name" value="P-loop containing nucleotide triphosphate hydrolases"/>
    <property type="match status" value="1"/>
</dbReference>
<dbReference type="PANTHER" id="PTHR11361:SF34">
    <property type="entry name" value="DNA MISMATCH REPAIR PROTEIN MSH1, MITOCHONDRIAL"/>
    <property type="match status" value="1"/>
</dbReference>
<dbReference type="GO" id="GO:0005829">
    <property type="term" value="C:cytosol"/>
    <property type="evidence" value="ECO:0007669"/>
    <property type="project" value="TreeGrafter"/>
</dbReference>
<keyword evidence="3 9" id="KW-0547">Nucleotide-binding</keyword>
<comment type="similarity">
    <text evidence="1 9 10">Belongs to the DNA mismatch repair MutS family.</text>
</comment>
<sequence length="939" mass="98468">MAQRTEQRGETAEAPGGGRPDAPAPDLVPSRRQYLELKAQHPQAILLYRLGDFYETFDDDARVVARDARITLTTRSFGRSGRVPMAGIPHHALTHFLGRLLAAGHTVAIAEQITPAGRGLVERAVTRVLTPGTVAEPGLLPAGENRYLAAVHPLGGRIGLGWVDVSTGEFGVLELDGPGAGGRLAEELARLNPAECLVPDSLEGGADDPAEGSLDSPGGHRVDIGGAGPDGLPARLPAHLPGHRARLERWHFEPSRAADALCRRFGARSLAPYGCADLPAATGAAGAILVYLERTNPALLPLLTGLRTEPPGGRVGLDAATRRNLELTRSLGTGGSRGSLLGVLDGTRTAMGARALRRLVGQPLRDLPELRRRQRLVAALAANPANRTVLAASLAAVGDLERLVGRVTMGQAGARDFLALAAALRLVPEIAARLPPAGNESPGAEAGTPLDPCADVLVLLESAIEDDADDGARLRPGFCGALDAALAAAHDTRVWLAGLERAERTRTGIRSLKVGYTKVFGYYIEVTRPNLSLVPAEYSRKQTVAAGERFVTAPLKDAEARSLAADEEIAFLERAALVRLGAAVGGAVARLAATAAGLARLDALLALAEVAARAGWVAPELTEDDALEIVGGRHPVVEAGLAGDAFIPNACRMGGTVDGAPGEEAPRQIVVTGPNMGGKSTYLRQVALIALLAQIGSFVPAARARIGLVDRIFTRVGAQDDLARGHSTFMVEMVETATILHQATRHSLLILDEVGRGTATADGLAIARAVLEDIHGRIGARTLFATHYLELAALAERLPGVANAHVAALEADGRVVFLYAVRPGPADRAYGIQVARLAGLPPWVADRAEAVLASLAAPHPPASDVPAPPVGLHPLAPDPPTDRLLAEGPAPPYQLSLAGIRPAPNAADRLARELRDLDLDALTPRQAIDWLFAQRDRLW</sequence>
<evidence type="ECO:0000256" key="11">
    <source>
        <dbReference type="SAM" id="MobiDB-lite"/>
    </source>
</evidence>
<dbReference type="Pfam" id="PF00488">
    <property type="entry name" value="MutS_V"/>
    <property type="match status" value="1"/>
</dbReference>
<evidence type="ECO:0000256" key="4">
    <source>
        <dbReference type="ARBA" id="ARBA00022763"/>
    </source>
</evidence>
<keyword evidence="7 9" id="KW-0234">DNA repair</keyword>
<dbReference type="SUPFAM" id="SSF52540">
    <property type="entry name" value="P-loop containing nucleoside triphosphate hydrolases"/>
    <property type="match status" value="1"/>
</dbReference>